<feature type="transmembrane region" description="Helical" evidence="7">
    <location>
        <begin position="109"/>
        <end position="130"/>
    </location>
</feature>
<keyword evidence="3" id="KW-1003">Cell membrane</keyword>
<evidence type="ECO:0000256" key="7">
    <source>
        <dbReference type="SAM" id="Phobius"/>
    </source>
</evidence>
<dbReference type="InterPro" id="IPR036259">
    <property type="entry name" value="MFS_trans_sf"/>
</dbReference>
<feature type="domain" description="Major facilitator superfamily (MFS) profile" evidence="8">
    <location>
        <begin position="18"/>
        <end position="495"/>
    </location>
</feature>
<dbReference type="KEGG" id="nfr:ERS450000_05490"/>
<feature type="transmembrane region" description="Helical" evidence="7">
    <location>
        <begin position="84"/>
        <end position="103"/>
    </location>
</feature>
<evidence type="ECO:0000259" key="8">
    <source>
        <dbReference type="PROSITE" id="PS50850"/>
    </source>
</evidence>
<keyword evidence="9" id="KW-0614">Plasmid</keyword>
<feature type="transmembrane region" description="Helical" evidence="7">
    <location>
        <begin position="168"/>
        <end position="194"/>
    </location>
</feature>
<feature type="transmembrane region" description="Helical" evidence="7">
    <location>
        <begin position="408"/>
        <end position="430"/>
    </location>
</feature>
<dbReference type="EMBL" id="LN868939">
    <property type="protein sequence ID" value="CRY83427.1"/>
    <property type="molecule type" value="Genomic_DNA"/>
</dbReference>
<feature type="transmembrane region" description="Helical" evidence="7">
    <location>
        <begin position="233"/>
        <end position="250"/>
    </location>
</feature>
<dbReference type="RefSeq" id="WP_060594690.1">
    <property type="nucleotide sequence ID" value="NZ_CP031418.1"/>
</dbReference>
<proteinExistence type="predicted"/>
<protein>
    <submittedName>
        <fullName evidence="9">Antiseptic resistance protein</fullName>
    </submittedName>
</protein>
<dbReference type="AlphaFoldDB" id="A0A0H5P6V9"/>
<feature type="transmembrane region" description="Helical" evidence="7">
    <location>
        <begin position="335"/>
        <end position="355"/>
    </location>
</feature>
<evidence type="ECO:0000256" key="5">
    <source>
        <dbReference type="ARBA" id="ARBA00022989"/>
    </source>
</evidence>
<geneLocation type="plasmid" evidence="9">
    <name>2</name>
</geneLocation>
<dbReference type="PROSITE" id="PS50850">
    <property type="entry name" value="MFS"/>
    <property type="match status" value="1"/>
</dbReference>
<evidence type="ECO:0000256" key="4">
    <source>
        <dbReference type="ARBA" id="ARBA00022692"/>
    </source>
</evidence>
<name>A0A0H5P6V9_NOCFR</name>
<organism evidence="9 10">
    <name type="scientific">Nocardia farcinica</name>
    <dbReference type="NCBI Taxonomy" id="37329"/>
    <lineage>
        <taxon>Bacteria</taxon>
        <taxon>Bacillati</taxon>
        <taxon>Actinomycetota</taxon>
        <taxon>Actinomycetes</taxon>
        <taxon>Mycobacteriales</taxon>
        <taxon>Nocardiaceae</taxon>
        <taxon>Nocardia</taxon>
    </lineage>
</organism>
<keyword evidence="5 7" id="KW-1133">Transmembrane helix</keyword>
<keyword evidence="6 7" id="KW-0472">Membrane</keyword>
<comment type="subcellular location">
    <subcellularLocation>
        <location evidence="1">Cell membrane</location>
        <topology evidence="1">Multi-pass membrane protein</topology>
    </subcellularLocation>
</comment>
<dbReference type="PANTHER" id="PTHR42718">
    <property type="entry name" value="MAJOR FACILITATOR SUPERFAMILY MULTIDRUG TRANSPORTER MFSC"/>
    <property type="match status" value="1"/>
</dbReference>
<dbReference type="Proteomes" id="UP000057820">
    <property type="component" value="Plasmid 2"/>
</dbReference>
<evidence type="ECO:0000256" key="3">
    <source>
        <dbReference type="ARBA" id="ARBA00022475"/>
    </source>
</evidence>
<evidence type="ECO:0000313" key="9">
    <source>
        <dbReference type="EMBL" id="CRY83427.1"/>
    </source>
</evidence>
<sequence>MSSTAPPHARATARTWAGLLLLLLPALLVSMDISILFVAAPEISVALDPTASQMVWAMDIYGFVIAGLLLPMGGLGDRIGRRRLLIIGAVLFGIASALLAFAPTAEILIVARAALAVGGATLAPSTLALIRDMFAAERERGIAVSAWTVAFAGGSVLGPIVGGVLLEHFWWGSVFLVNVPVMLVLVVAASWLLPESRSTTPHPYDLPGAALVTVSIIAAAFAVKHTVSEGPDAASAGAVVLAAIGVTAYVQRHRRIAYPLIDASLFRNRRFRAAVAANATVALALTGLGSLAFTFVQTTHSLSALQAALWALPAFAGTLVGAGVAAAIPTRFPRAAILVIGVAIAGAGFCVVAWWGAPGTLWTFLLGYLVITTGAGLATPTASALILAEAPPARTGSASGLAESSTELGGAMGIAILGTAAATVYTRAIYELAPSEPRAFETVGGGMEVFRGDAEMLQAVIAAYGDGVVTASLIGAGVCLLAGVVLAVTLRCRSAGSSADTKPSPAP</sequence>
<feature type="transmembrane region" description="Helical" evidence="7">
    <location>
        <begin position="56"/>
        <end position="72"/>
    </location>
</feature>
<keyword evidence="4 7" id="KW-0812">Transmembrane</keyword>
<feature type="transmembrane region" description="Helical" evidence="7">
    <location>
        <begin position="307"/>
        <end position="328"/>
    </location>
</feature>
<dbReference type="PANTHER" id="PTHR42718:SF47">
    <property type="entry name" value="METHYL VIOLOGEN RESISTANCE PROTEIN SMVA"/>
    <property type="match status" value="1"/>
</dbReference>
<gene>
    <name evidence="9" type="primary">qacA_8</name>
    <name evidence="9" type="ORF">ERS450000_05490</name>
</gene>
<feature type="transmembrane region" description="Helical" evidence="7">
    <location>
        <begin position="361"/>
        <end position="387"/>
    </location>
</feature>
<reference evidence="10" key="1">
    <citation type="submission" date="2015-03" db="EMBL/GenBank/DDBJ databases">
        <authorList>
            <consortium name="Pathogen Informatics"/>
        </authorList>
    </citation>
    <scope>NUCLEOTIDE SEQUENCE [LARGE SCALE GENOMIC DNA]</scope>
    <source>
        <strain evidence="10">NCTC11134</strain>
        <plasmid evidence="10">2</plasmid>
    </source>
</reference>
<evidence type="ECO:0000256" key="2">
    <source>
        <dbReference type="ARBA" id="ARBA00022448"/>
    </source>
</evidence>
<dbReference type="Gene3D" id="1.20.1720.10">
    <property type="entry name" value="Multidrug resistance protein D"/>
    <property type="match status" value="2"/>
</dbReference>
<feature type="transmembrane region" description="Helical" evidence="7">
    <location>
        <begin position="206"/>
        <end position="227"/>
    </location>
</feature>
<dbReference type="InterPro" id="IPR020846">
    <property type="entry name" value="MFS_dom"/>
</dbReference>
<feature type="transmembrane region" description="Helical" evidence="7">
    <location>
        <begin position="142"/>
        <end position="162"/>
    </location>
</feature>
<feature type="transmembrane region" description="Helical" evidence="7">
    <location>
        <begin position="271"/>
        <end position="295"/>
    </location>
</feature>
<keyword evidence="2" id="KW-0813">Transport</keyword>
<dbReference type="InterPro" id="IPR011701">
    <property type="entry name" value="MFS"/>
</dbReference>
<feature type="transmembrane region" description="Helical" evidence="7">
    <location>
        <begin position="468"/>
        <end position="490"/>
    </location>
</feature>
<dbReference type="GO" id="GO:0005886">
    <property type="term" value="C:plasma membrane"/>
    <property type="evidence" value="ECO:0007669"/>
    <property type="project" value="UniProtKB-SubCell"/>
</dbReference>
<dbReference type="SUPFAM" id="SSF103473">
    <property type="entry name" value="MFS general substrate transporter"/>
    <property type="match status" value="1"/>
</dbReference>
<accession>A0A0H5P6V9</accession>
<evidence type="ECO:0000256" key="1">
    <source>
        <dbReference type="ARBA" id="ARBA00004651"/>
    </source>
</evidence>
<dbReference type="CDD" id="cd17321">
    <property type="entry name" value="MFS_MMR_MDR_like"/>
    <property type="match status" value="1"/>
</dbReference>
<evidence type="ECO:0000256" key="6">
    <source>
        <dbReference type="ARBA" id="ARBA00023136"/>
    </source>
</evidence>
<dbReference type="Pfam" id="PF07690">
    <property type="entry name" value="MFS_1"/>
    <property type="match status" value="1"/>
</dbReference>
<evidence type="ECO:0000313" key="10">
    <source>
        <dbReference type="Proteomes" id="UP000057820"/>
    </source>
</evidence>
<dbReference type="GO" id="GO:0022857">
    <property type="term" value="F:transmembrane transporter activity"/>
    <property type="evidence" value="ECO:0007669"/>
    <property type="project" value="InterPro"/>
</dbReference>